<dbReference type="PANTHER" id="PTHR10039">
    <property type="entry name" value="AMELOGENIN"/>
    <property type="match status" value="1"/>
</dbReference>
<dbReference type="Gene3D" id="1.25.40.20">
    <property type="entry name" value="Ankyrin repeat-containing domain"/>
    <property type="match status" value="3"/>
</dbReference>
<gene>
    <name evidence="5" type="ORF">L211DRAFT_34347</name>
</gene>
<feature type="domain" description="GPI inositol-deacylase winged helix" evidence="3">
    <location>
        <begin position="576"/>
        <end position="657"/>
    </location>
</feature>
<evidence type="ECO:0000259" key="4">
    <source>
        <dbReference type="Pfam" id="PF24883"/>
    </source>
</evidence>
<dbReference type="STRING" id="1051890.A0A3N4MBI0"/>
<evidence type="ECO:0000256" key="1">
    <source>
        <dbReference type="ARBA" id="ARBA00022737"/>
    </source>
</evidence>
<feature type="repeat" description="ANK" evidence="2">
    <location>
        <begin position="1102"/>
        <end position="1123"/>
    </location>
</feature>
<organism evidence="5 6">
    <name type="scientific">Terfezia boudieri ATCC MYA-4762</name>
    <dbReference type="NCBI Taxonomy" id="1051890"/>
    <lineage>
        <taxon>Eukaryota</taxon>
        <taxon>Fungi</taxon>
        <taxon>Dikarya</taxon>
        <taxon>Ascomycota</taxon>
        <taxon>Pezizomycotina</taxon>
        <taxon>Pezizomycetes</taxon>
        <taxon>Pezizales</taxon>
        <taxon>Pezizaceae</taxon>
        <taxon>Terfezia</taxon>
    </lineage>
</organism>
<dbReference type="InterPro" id="IPR027417">
    <property type="entry name" value="P-loop_NTPase"/>
</dbReference>
<feature type="domain" description="Nephrocystin 3-like N-terminal" evidence="4">
    <location>
        <begin position="288"/>
        <end position="441"/>
    </location>
</feature>
<dbReference type="EMBL" id="ML121527">
    <property type="protein sequence ID" value="RPB29692.1"/>
    <property type="molecule type" value="Genomic_DNA"/>
</dbReference>
<keyword evidence="6" id="KW-1185">Reference proteome</keyword>
<dbReference type="InterPro" id="IPR056884">
    <property type="entry name" value="NPHP3-like_N"/>
</dbReference>
<dbReference type="Pfam" id="PF12796">
    <property type="entry name" value="Ank_2"/>
    <property type="match status" value="2"/>
</dbReference>
<reference evidence="5 6" key="1">
    <citation type="journal article" date="2018" name="Nat. Ecol. Evol.">
        <title>Pezizomycetes genomes reveal the molecular basis of ectomycorrhizal truffle lifestyle.</title>
        <authorList>
            <person name="Murat C."/>
            <person name="Payen T."/>
            <person name="Noel B."/>
            <person name="Kuo A."/>
            <person name="Morin E."/>
            <person name="Chen J."/>
            <person name="Kohler A."/>
            <person name="Krizsan K."/>
            <person name="Balestrini R."/>
            <person name="Da Silva C."/>
            <person name="Montanini B."/>
            <person name="Hainaut M."/>
            <person name="Levati E."/>
            <person name="Barry K.W."/>
            <person name="Belfiori B."/>
            <person name="Cichocki N."/>
            <person name="Clum A."/>
            <person name="Dockter R.B."/>
            <person name="Fauchery L."/>
            <person name="Guy J."/>
            <person name="Iotti M."/>
            <person name="Le Tacon F."/>
            <person name="Lindquist E.A."/>
            <person name="Lipzen A."/>
            <person name="Malagnac F."/>
            <person name="Mello A."/>
            <person name="Molinier V."/>
            <person name="Miyauchi S."/>
            <person name="Poulain J."/>
            <person name="Riccioni C."/>
            <person name="Rubini A."/>
            <person name="Sitrit Y."/>
            <person name="Splivallo R."/>
            <person name="Traeger S."/>
            <person name="Wang M."/>
            <person name="Zifcakova L."/>
            <person name="Wipf D."/>
            <person name="Zambonelli A."/>
            <person name="Paolocci F."/>
            <person name="Nowrousian M."/>
            <person name="Ottonello S."/>
            <person name="Baldrian P."/>
            <person name="Spatafora J.W."/>
            <person name="Henrissat B."/>
            <person name="Nagy L.G."/>
            <person name="Aury J.M."/>
            <person name="Wincker P."/>
            <person name="Grigoriev I.V."/>
            <person name="Bonfante P."/>
            <person name="Martin F.M."/>
        </authorList>
    </citation>
    <scope>NUCLEOTIDE SEQUENCE [LARGE SCALE GENOMIC DNA]</scope>
    <source>
        <strain evidence="5 6">ATCC MYA-4762</strain>
    </source>
</reference>
<keyword evidence="1" id="KW-0677">Repeat</keyword>
<dbReference type="SMART" id="SM00248">
    <property type="entry name" value="ANK"/>
    <property type="match status" value="7"/>
</dbReference>
<evidence type="ECO:0000256" key="2">
    <source>
        <dbReference type="PROSITE-ProRule" id="PRU00023"/>
    </source>
</evidence>
<dbReference type="AlphaFoldDB" id="A0A3N4MBI0"/>
<feature type="repeat" description="ANK" evidence="2">
    <location>
        <begin position="943"/>
        <end position="965"/>
    </location>
</feature>
<dbReference type="PROSITE" id="PS50088">
    <property type="entry name" value="ANK_REPEAT"/>
    <property type="match status" value="2"/>
</dbReference>
<dbReference type="InterPro" id="IPR054471">
    <property type="entry name" value="GPIID_WHD"/>
</dbReference>
<dbReference type="PROSITE" id="PS50297">
    <property type="entry name" value="ANK_REP_REGION"/>
    <property type="match status" value="2"/>
</dbReference>
<name>A0A3N4MBI0_9PEZI</name>
<dbReference type="InParanoid" id="A0A3N4MBI0"/>
<dbReference type="Pfam" id="PF24883">
    <property type="entry name" value="NPHP3_N"/>
    <property type="match status" value="1"/>
</dbReference>
<dbReference type="Proteomes" id="UP000267821">
    <property type="component" value="Unassembled WGS sequence"/>
</dbReference>
<evidence type="ECO:0000313" key="6">
    <source>
        <dbReference type="Proteomes" id="UP000267821"/>
    </source>
</evidence>
<proteinExistence type="predicted"/>
<keyword evidence="2" id="KW-0040">ANK repeat</keyword>
<dbReference type="InterPro" id="IPR002110">
    <property type="entry name" value="Ankyrin_rpt"/>
</dbReference>
<protein>
    <submittedName>
        <fullName evidence="5">Ankyrin</fullName>
    </submittedName>
</protein>
<dbReference type="SUPFAM" id="SSF52540">
    <property type="entry name" value="P-loop containing nucleoside triphosphate hydrolases"/>
    <property type="match status" value="1"/>
</dbReference>
<sequence>MESFDLVVLIGPFADTSTMFDFEGDEIPRQLHQQPYGWLNHLPNCTIISNLGPPFSVDVSDLVSQTAIRRKAMAVLDAIAVTGCADREARAKNGSGNESNELRNNRPLVFLSHGLAGLVVKQAVLLAMDDIKHMNDVQRTCRLVLWNMTMAFAREPEGNSRDLPNWPMSIDIATVCQVSGAFTAVAGAYDIVSCYEHQQGQDPVVVDAALATISSQFEITRDLKQKFTTLCKLNLIDRFSKLLTRDITSTPFAELSHRMNPRHSNFFRGVIQHAGSLDPYVHYHHEPGTCTWVTSHKSYQTWLHQVGAPVLHLSGATGCGKSTLLSYLAEILPLRSLPTTRDIILVRFTFESGHHARGSVRGFLVSFICQILLRQPSAVASNDSIPDDIILKWSTSALWDLFLSVLINPARTDVICLLDDVDECDSSIDLFLHRITKAIDHWHVDRLPARLGAFKIIATSKACGREPSKATWKLLPCSHLCIKVNGPTEKDTATIIERQMLHLVTLRPSLERFSDMIVEKLTSPGVTILQAVMNLSVLVKLGVGGTHAEIEQRLRFFPMSTENCYQAVLDSIPKTLRAVATRVLSWILHAARPMRVDELSIALAIDTCEDMPFDRSNIRRDVVETIVPILCPILTIHREHLIFCHPTAKQYIQDETRRKNDQWALEHFTHDTATRCCLAYLNYAVLQSAHSLPEVVHDLPGGRALGLATGETSFHDYATANWIVHYRSTEGSRQVRSEVIRYLCANYAKSTSSTTPKLRTPHMPIDDKANQPHFLQLCELGLVEILNEYADFICNEGNDLLAGLHIAADHGHVAVIRWILESGISSEGAFDELLRAAEKSFLGEVFQVLLEYVLRRCSHMINDSIYGVLLNAICEQGQGEAARILLSVKPLRKSFIRSQNRLPYMESSKPLRLAAAIGHQGIIEMLFDMPGFRQLINSSPRLGEVTPLHLAAQNGHLDIVKLLIDEYRDREVCLFSRTPNTKRTALHIACITGYPDVVSFLASMAMDMRPRGRAASSTQKPKALAMEDAQKSMPIHYAAREGGPTSLKVLLSLTRSPASWLRALNSRGLSPLHLAAEGKHRASLDMLLEAEITNYFLSGGDKSMTPLHLAVESGSVDCVRFLMTHERTYTPLLLRKNNVGENALHTAVNLAVNLLGSDVRSGRNYAEIIELLLSGEGSLELVSSLQDDGWSYVPPLQI</sequence>
<dbReference type="SUPFAM" id="SSF48403">
    <property type="entry name" value="Ankyrin repeat"/>
    <property type="match status" value="1"/>
</dbReference>
<evidence type="ECO:0000313" key="5">
    <source>
        <dbReference type="EMBL" id="RPB29692.1"/>
    </source>
</evidence>
<evidence type="ECO:0000259" key="3">
    <source>
        <dbReference type="Pfam" id="PF22939"/>
    </source>
</evidence>
<dbReference type="OrthoDB" id="341259at2759"/>
<accession>A0A3N4MBI0</accession>
<dbReference type="Pfam" id="PF22939">
    <property type="entry name" value="WHD_GPIID"/>
    <property type="match status" value="1"/>
</dbReference>
<dbReference type="InterPro" id="IPR036770">
    <property type="entry name" value="Ankyrin_rpt-contain_sf"/>
</dbReference>
<dbReference type="Gene3D" id="3.40.50.300">
    <property type="entry name" value="P-loop containing nucleotide triphosphate hydrolases"/>
    <property type="match status" value="1"/>
</dbReference>